<proteinExistence type="predicted"/>
<evidence type="ECO:0000313" key="8">
    <source>
        <dbReference type="EMBL" id="ABP56467.1"/>
    </source>
</evidence>
<dbReference type="GO" id="GO:0005886">
    <property type="term" value="C:plasma membrane"/>
    <property type="evidence" value="ECO:0007669"/>
    <property type="project" value="UniProtKB-SubCell"/>
</dbReference>
<dbReference type="PATRIC" id="fig|369723.5.peg.4174"/>
<evidence type="ECO:0000256" key="5">
    <source>
        <dbReference type="ARBA" id="ARBA00023136"/>
    </source>
</evidence>
<dbReference type="Gene3D" id="1.20.81.30">
    <property type="entry name" value="Type II secretion system (T2SS), domain F"/>
    <property type="match status" value="1"/>
</dbReference>
<evidence type="ECO:0000256" key="4">
    <source>
        <dbReference type="ARBA" id="ARBA00022989"/>
    </source>
</evidence>
<dbReference type="InterPro" id="IPR042094">
    <property type="entry name" value="T2SS_GspF_sf"/>
</dbReference>
<evidence type="ECO:0000259" key="7">
    <source>
        <dbReference type="Pfam" id="PF00482"/>
    </source>
</evidence>
<keyword evidence="9" id="KW-1185">Reference proteome</keyword>
<dbReference type="EMBL" id="CP000667">
    <property type="protein sequence ID" value="ABP56467.1"/>
    <property type="molecule type" value="Genomic_DNA"/>
</dbReference>
<dbReference type="Proteomes" id="UP000000235">
    <property type="component" value="Chromosome"/>
</dbReference>
<evidence type="ECO:0000256" key="3">
    <source>
        <dbReference type="ARBA" id="ARBA00022692"/>
    </source>
</evidence>
<feature type="transmembrane region" description="Helical" evidence="6">
    <location>
        <begin position="63"/>
        <end position="92"/>
    </location>
</feature>
<dbReference type="PANTHER" id="PTHR35007:SF3">
    <property type="entry name" value="POSSIBLE CONSERVED ALANINE RICH MEMBRANE PROTEIN"/>
    <property type="match status" value="1"/>
</dbReference>
<gene>
    <name evidence="8" type="ordered locus">Strop_4037</name>
</gene>
<dbReference type="InterPro" id="IPR018076">
    <property type="entry name" value="T2SS_GspF_dom"/>
</dbReference>
<keyword evidence="3 6" id="KW-0812">Transmembrane</keyword>
<feature type="transmembrane region" description="Helical" evidence="6">
    <location>
        <begin position="222"/>
        <end position="249"/>
    </location>
</feature>
<name>A4XC10_SALTO</name>
<dbReference type="PANTHER" id="PTHR35007">
    <property type="entry name" value="INTEGRAL MEMBRANE PROTEIN-RELATED"/>
    <property type="match status" value="1"/>
</dbReference>
<feature type="domain" description="Type II secretion system protein GspF" evidence="7">
    <location>
        <begin position="119"/>
        <end position="239"/>
    </location>
</feature>
<reference evidence="9" key="1">
    <citation type="journal article" date="2007" name="Proc. Natl. Acad. Sci. U.S.A.">
        <title>Genome sequencing reveals complex secondary metabolome in the marine actinomycete Salinispora tropica.</title>
        <authorList>
            <person name="Udwary D.W."/>
            <person name="Zeigler L."/>
            <person name="Asolkar R.N."/>
            <person name="Singan V."/>
            <person name="Lapidus A."/>
            <person name="Fenical W."/>
            <person name="Jensen P.R."/>
            <person name="Moore B.S."/>
        </authorList>
    </citation>
    <scope>NUCLEOTIDE SEQUENCE [LARGE SCALE GENOMIC DNA]</scope>
    <source>
        <strain evidence="9">ATCC BAA-916 / DSM 44818 / CNB-440</strain>
    </source>
</reference>
<keyword evidence="4 6" id="KW-1133">Transmembrane helix</keyword>
<keyword evidence="5 6" id="KW-0472">Membrane</keyword>
<dbReference type="KEGG" id="stp:Strop_4037"/>
<dbReference type="AlphaFoldDB" id="A4XC10"/>
<evidence type="ECO:0000256" key="6">
    <source>
        <dbReference type="SAM" id="Phobius"/>
    </source>
</evidence>
<evidence type="ECO:0000256" key="2">
    <source>
        <dbReference type="ARBA" id="ARBA00022475"/>
    </source>
</evidence>
<evidence type="ECO:0000313" key="9">
    <source>
        <dbReference type="Proteomes" id="UP000000235"/>
    </source>
</evidence>
<keyword evidence="2" id="KW-1003">Cell membrane</keyword>
<comment type="subcellular location">
    <subcellularLocation>
        <location evidence="1">Cell membrane</location>
        <topology evidence="1">Multi-pass membrane protein</topology>
    </subcellularLocation>
</comment>
<accession>A4XC10</accession>
<evidence type="ECO:0000256" key="1">
    <source>
        <dbReference type="ARBA" id="ARBA00004651"/>
    </source>
</evidence>
<dbReference type="eggNOG" id="COG2064">
    <property type="taxonomic scope" value="Bacteria"/>
</dbReference>
<organism evidence="8 9">
    <name type="scientific">Salinispora tropica (strain ATCC BAA-916 / DSM 44818 / JCM 13857 / NBRC 105044 / CNB-440)</name>
    <dbReference type="NCBI Taxonomy" id="369723"/>
    <lineage>
        <taxon>Bacteria</taxon>
        <taxon>Bacillati</taxon>
        <taxon>Actinomycetota</taxon>
        <taxon>Actinomycetes</taxon>
        <taxon>Micromonosporales</taxon>
        <taxon>Micromonosporaceae</taxon>
        <taxon>Salinispora</taxon>
    </lineage>
</organism>
<sequence>MTPPVLTAERWSLPALLGRLGWRRRRPIRRLRDLDRVPPGPPLIRSAGEAPAESRHRRDAIRLVAVLAAVAIAVLVGGVPGLLGALPVVVLLDRLLRRVESPAARERRRRENAALPLAADLLASAMRAGAPVDRSVLAVAEALDGPLAERLARVGRLLRLGAEPAEAWSTLAAVPGAERLVGAALRSATSGASLAGALTRLADDLRADRTTAAEATAQRSGVLIVLPLGLCFLPAFILAGLVPVIVAVLGDVL</sequence>
<dbReference type="HOGENOM" id="CLU_064089_0_0_11"/>
<dbReference type="RefSeq" id="WP_012015235.1">
    <property type="nucleotide sequence ID" value="NC_009380.1"/>
</dbReference>
<dbReference type="STRING" id="369723.Strop_4037"/>
<dbReference type="Pfam" id="PF00482">
    <property type="entry name" value="T2SSF"/>
    <property type="match status" value="1"/>
</dbReference>
<protein>
    <submittedName>
        <fullName evidence="8">Type II secretion system protein</fullName>
    </submittedName>
</protein>